<comment type="subunit">
    <text evidence="7">Part of the 30S ribosomal subunit. Forms a loose heterodimer with protein S19. Forms two bridges to the 50S subunit in the 70S ribosome.</text>
</comment>
<feature type="region of interest" description="Disordered" evidence="9">
    <location>
        <begin position="87"/>
        <end position="126"/>
    </location>
</feature>
<evidence type="ECO:0000256" key="5">
    <source>
        <dbReference type="ARBA" id="ARBA00023274"/>
    </source>
</evidence>
<gene>
    <name evidence="7" type="primary">rpsM</name>
    <name evidence="10" type="ORF">COS58_00385</name>
</gene>
<evidence type="ECO:0000256" key="9">
    <source>
        <dbReference type="SAM" id="MobiDB-lite"/>
    </source>
</evidence>
<dbReference type="Proteomes" id="UP000228561">
    <property type="component" value="Unassembled WGS sequence"/>
</dbReference>
<evidence type="ECO:0000256" key="6">
    <source>
        <dbReference type="ARBA" id="ARBA00035166"/>
    </source>
</evidence>
<dbReference type="PANTHER" id="PTHR10871:SF1">
    <property type="entry name" value="SMALL RIBOSOMAL SUBUNIT PROTEIN US13M"/>
    <property type="match status" value="1"/>
</dbReference>
<dbReference type="InterPro" id="IPR019980">
    <property type="entry name" value="Ribosomal_uS13_bac-type"/>
</dbReference>
<dbReference type="Pfam" id="PF00416">
    <property type="entry name" value="Ribosomal_S13"/>
    <property type="match status" value="1"/>
</dbReference>
<dbReference type="SUPFAM" id="SSF46946">
    <property type="entry name" value="S13-like H2TH domain"/>
    <property type="match status" value="1"/>
</dbReference>
<evidence type="ECO:0000256" key="3">
    <source>
        <dbReference type="ARBA" id="ARBA00022884"/>
    </source>
</evidence>
<keyword evidence="3 7" id="KW-0694">RNA-binding</keyword>
<sequence>MRIAGANIPDNKNLEIALSYLYGVGVSSAQKILDQINIPRNKKVKDLTPAEVILLRETVEKRVVEGELRRQVMMNIKRLRDIKCYRGSRHSKGLPARGQRTKTNSRTRRGNVRRTAISGRRKLEKT</sequence>
<dbReference type="HAMAP" id="MF_01315">
    <property type="entry name" value="Ribosomal_uS13"/>
    <property type="match status" value="1"/>
</dbReference>
<evidence type="ECO:0000313" key="10">
    <source>
        <dbReference type="EMBL" id="PIU99855.1"/>
    </source>
</evidence>
<dbReference type="AlphaFoldDB" id="A0A2M7B9R6"/>
<dbReference type="InterPro" id="IPR010979">
    <property type="entry name" value="Ribosomal_uS13-like_H2TH"/>
</dbReference>
<evidence type="ECO:0000256" key="8">
    <source>
        <dbReference type="RuleBase" id="RU003830"/>
    </source>
</evidence>
<dbReference type="PANTHER" id="PTHR10871">
    <property type="entry name" value="30S RIBOSOMAL PROTEIN S13/40S RIBOSOMAL PROTEIN S18"/>
    <property type="match status" value="1"/>
</dbReference>
<dbReference type="Gene3D" id="1.10.8.50">
    <property type="match status" value="1"/>
</dbReference>
<evidence type="ECO:0000256" key="1">
    <source>
        <dbReference type="ARBA" id="ARBA00008080"/>
    </source>
</evidence>
<accession>A0A2M7B9R6</accession>
<proteinExistence type="inferred from homology"/>
<keyword evidence="4 7" id="KW-0689">Ribosomal protein</keyword>
<evidence type="ECO:0000256" key="2">
    <source>
        <dbReference type="ARBA" id="ARBA00022730"/>
    </source>
</evidence>
<dbReference type="GO" id="GO:0006412">
    <property type="term" value="P:translation"/>
    <property type="evidence" value="ECO:0007669"/>
    <property type="project" value="UniProtKB-UniRule"/>
</dbReference>
<keyword evidence="7" id="KW-0820">tRNA-binding</keyword>
<dbReference type="EMBL" id="PEVG01000002">
    <property type="protein sequence ID" value="PIU99855.1"/>
    <property type="molecule type" value="Genomic_DNA"/>
</dbReference>
<dbReference type="GO" id="GO:0019843">
    <property type="term" value="F:rRNA binding"/>
    <property type="evidence" value="ECO:0007669"/>
    <property type="project" value="UniProtKB-UniRule"/>
</dbReference>
<organism evidence="10 11">
    <name type="scientific">Candidatus Tagabacteria bacterium CG03_land_8_20_14_0_80_41_22</name>
    <dbReference type="NCBI Taxonomy" id="1975020"/>
    <lineage>
        <taxon>Bacteria</taxon>
        <taxon>Candidatus Tagaibacteriota</taxon>
    </lineage>
</organism>
<dbReference type="GO" id="GO:0003735">
    <property type="term" value="F:structural constituent of ribosome"/>
    <property type="evidence" value="ECO:0007669"/>
    <property type="project" value="InterPro"/>
</dbReference>
<comment type="caution">
    <text evidence="10">The sequence shown here is derived from an EMBL/GenBank/DDBJ whole genome shotgun (WGS) entry which is preliminary data.</text>
</comment>
<feature type="compositionally biased region" description="Basic residues" evidence="9">
    <location>
        <begin position="99"/>
        <end position="112"/>
    </location>
</feature>
<dbReference type="InterPro" id="IPR001892">
    <property type="entry name" value="Ribosomal_uS13"/>
</dbReference>
<dbReference type="Gene3D" id="4.10.910.10">
    <property type="entry name" value="30s ribosomal protein s13, domain 2"/>
    <property type="match status" value="1"/>
</dbReference>
<dbReference type="NCBIfam" id="TIGR03631">
    <property type="entry name" value="uS13_bact"/>
    <property type="match status" value="1"/>
</dbReference>
<dbReference type="InterPro" id="IPR027437">
    <property type="entry name" value="Rbsml_uS13_C"/>
</dbReference>
<keyword evidence="2 7" id="KW-0699">rRNA-binding</keyword>
<comment type="function">
    <text evidence="7">Located at the top of the head of the 30S subunit, it contacts several helices of the 16S rRNA. In the 70S ribosome it contacts the 23S rRNA (bridge B1a) and protein L5 of the 50S subunit (bridge B1b), connecting the 2 subunits; these bridges are implicated in subunit movement. Contacts the tRNAs in the A and P-sites.</text>
</comment>
<dbReference type="PROSITE" id="PS50159">
    <property type="entry name" value="RIBOSOMAL_S13_2"/>
    <property type="match status" value="1"/>
</dbReference>
<dbReference type="PIRSF" id="PIRSF002134">
    <property type="entry name" value="Ribosomal_S13"/>
    <property type="match status" value="1"/>
</dbReference>
<evidence type="ECO:0000256" key="7">
    <source>
        <dbReference type="HAMAP-Rule" id="MF_01315"/>
    </source>
</evidence>
<dbReference type="GO" id="GO:0000049">
    <property type="term" value="F:tRNA binding"/>
    <property type="evidence" value="ECO:0007669"/>
    <property type="project" value="UniProtKB-UniRule"/>
</dbReference>
<dbReference type="FunFam" id="1.10.8.50:FF:000001">
    <property type="entry name" value="30S ribosomal protein S13"/>
    <property type="match status" value="1"/>
</dbReference>
<comment type="similarity">
    <text evidence="1 7 8">Belongs to the universal ribosomal protein uS13 family.</text>
</comment>
<reference evidence="11" key="1">
    <citation type="submission" date="2017-09" db="EMBL/GenBank/DDBJ databases">
        <title>Depth-based differentiation of microbial function through sediment-hosted aquifers and enrichment of novel symbionts in the deep terrestrial subsurface.</title>
        <authorList>
            <person name="Probst A.J."/>
            <person name="Ladd B."/>
            <person name="Jarett J.K."/>
            <person name="Geller-Mcgrath D.E."/>
            <person name="Sieber C.M.K."/>
            <person name="Emerson J.B."/>
            <person name="Anantharaman K."/>
            <person name="Thomas B.C."/>
            <person name="Malmstrom R."/>
            <person name="Stieglmeier M."/>
            <person name="Klingl A."/>
            <person name="Woyke T."/>
            <person name="Ryan C.M."/>
            <person name="Banfield J.F."/>
        </authorList>
    </citation>
    <scope>NUCLEOTIDE SEQUENCE [LARGE SCALE GENOMIC DNA]</scope>
</reference>
<dbReference type="GO" id="GO:0005829">
    <property type="term" value="C:cytosol"/>
    <property type="evidence" value="ECO:0007669"/>
    <property type="project" value="TreeGrafter"/>
</dbReference>
<evidence type="ECO:0000256" key="4">
    <source>
        <dbReference type="ARBA" id="ARBA00022980"/>
    </source>
</evidence>
<name>A0A2M7B9R6_9BACT</name>
<keyword evidence="5 7" id="KW-0687">Ribonucleoprotein</keyword>
<dbReference type="GO" id="GO:0015935">
    <property type="term" value="C:small ribosomal subunit"/>
    <property type="evidence" value="ECO:0007669"/>
    <property type="project" value="TreeGrafter"/>
</dbReference>
<protein>
    <recommendedName>
        <fullName evidence="6 7">Small ribosomal subunit protein uS13</fullName>
    </recommendedName>
</protein>
<evidence type="ECO:0000313" key="11">
    <source>
        <dbReference type="Proteomes" id="UP000228561"/>
    </source>
</evidence>